<evidence type="ECO:0000313" key="3">
    <source>
        <dbReference type="EMBL" id="MEQ3554370.1"/>
    </source>
</evidence>
<dbReference type="PANTHER" id="PTHR30354:SF11">
    <property type="entry name" value="PERMEASE"/>
    <property type="match status" value="1"/>
</dbReference>
<evidence type="ECO:0000256" key="2">
    <source>
        <dbReference type="SAM" id="Phobius"/>
    </source>
</evidence>
<reference evidence="3 4" key="1">
    <citation type="submission" date="2024-03" db="EMBL/GenBank/DDBJ databases">
        <title>Draft genome sequence of Pseudonocardia nematodicida JCM 31783.</title>
        <authorList>
            <person name="Butdee W."/>
            <person name="Duangmal K."/>
        </authorList>
    </citation>
    <scope>NUCLEOTIDE SEQUENCE [LARGE SCALE GENOMIC DNA]</scope>
    <source>
        <strain evidence="3 4">JCM 31783</strain>
    </source>
</reference>
<feature type="transmembrane region" description="Helical" evidence="2">
    <location>
        <begin position="60"/>
        <end position="83"/>
    </location>
</feature>
<evidence type="ECO:0000256" key="1">
    <source>
        <dbReference type="SAM" id="MobiDB-lite"/>
    </source>
</evidence>
<accession>A0ABV1KIU3</accession>
<evidence type="ECO:0000313" key="4">
    <source>
        <dbReference type="Proteomes" id="UP001494902"/>
    </source>
</evidence>
<name>A0ABV1KIU3_9PSEU</name>
<feature type="compositionally biased region" description="Gly residues" evidence="1">
    <location>
        <begin position="223"/>
        <end position="237"/>
    </location>
</feature>
<keyword evidence="2" id="KW-1133">Transmembrane helix</keyword>
<feature type="transmembrane region" description="Helical" evidence="2">
    <location>
        <begin position="423"/>
        <end position="443"/>
    </location>
</feature>
<organism evidence="3 4">
    <name type="scientific">Pseudonocardia nematodicida</name>
    <dbReference type="NCBI Taxonomy" id="1206997"/>
    <lineage>
        <taxon>Bacteria</taxon>
        <taxon>Bacillati</taxon>
        <taxon>Actinomycetota</taxon>
        <taxon>Actinomycetes</taxon>
        <taxon>Pseudonocardiales</taxon>
        <taxon>Pseudonocardiaceae</taxon>
        <taxon>Pseudonocardia</taxon>
    </lineage>
</organism>
<feature type="transmembrane region" description="Helical" evidence="2">
    <location>
        <begin position="31"/>
        <end position="54"/>
    </location>
</feature>
<feature type="transmembrane region" description="Helical" evidence="2">
    <location>
        <begin position="6"/>
        <end position="24"/>
    </location>
</feature>
<feature type="region of interest" description="Disordered" evidence="1">
    <location>
        <begin position="220"/>
        <end position="255"/>
    </location>
</feature>
<keyword evidence="4" id="KW-1185">Reference proteome</keyword>
<dbReference type="Pfam" id="PF02447">
    <property type="entry name" value="GntP_permease"/>
    <property type="match status" value="2"/>
</dbReference>
<dbReference type="Proteomes" id="UP001494902">
    <property type="component" value="Unassembled WGS sequence"/>
</dbReference>
<sequence>MVTDNPVVAILGFASIIVVLLLLIARYKWHVFIALLLPILLFAFVPTIDTAVFIEAFESGFGSTIQSIAVIIVLGTMIGEALRHSGAVERITRSMMRIVGKSRMPLALTLAGFVVGLAVFSDVGYVILNPLVHVSAIEARASMALMATGLVGSMQLTHAVVPPTPGPIAAAAIVDADLGLLIIYGSLVTLVGSIAGYFYARIIGTRIWSAPSEEFVTAKAGAGRSGGNSGSGGGGADGGDDSSSGDGDGDGDGVSSEHRMPSLGWAYAPIMIPLVLIGASSVGNFVLEEGTALHSGLSFVGWPVFALGIGVLVAYVMAWRTRTVTETKTLKDTWVERSLRDSAMIIMVTGLGGALSQLLRATPAVDVIAERTLAIGIPAIFLPFVLGVLANMITGSTTVGVITAASLTAPMLTTLGLSPEAAMLSGACGSVIIKYVNSSYFWVCMSLSRMNLRNALISFGGVTFVGGIFSMAGVVALWALGVI</sequence>
<feature type="transmembrane region" description="Helical" evidence="2">
    <location>
        <begin position="455"/>
        <end position="480"/>
    </location>
</feature>
<feature type="transmembrane region" description="Helical" evidence="2">
    <location>
        <begin position="181"/>
        <end position="200"/>
    </location>
</feature>
<keyword evidence="2" id="KW-0472">Membrane</keyword>
<dbReference type="RefSeq" id="WP_349301550.1">
    <property type="nucleotide sequence ID" value="NZ_JBEDNQ010000014.1"/>
</dbReference>
<dbReference type="InterPro" id="IPR003474">
    <property type="entry name" value="Glcn_transporter"/>
</dbReference>
<comment type="caution">
    <text evidence="3">The sequence shown here is derived from an EMBL/GenBank/DDBJ whole genome shotgun (WGS) entry which is preliminary data.</text>
</comment>
<feature type="transmembrane region" description="Helical" evidence="2">
    <location>
        <begin position="104"/>
        <end position="128"/>
    </location>
</feature>
<protein>
    <submittedName>
        <fullName evidence="3">GntP family permease</fullName>
    </submittedName>
</protein>
<feature type="transmembrane region" description="Helical" evidence="2">
    <location>
        <begin position="265"/>
        <end position="287"/>
    </location>
</feature>
<gene>
    <name evidence="3" type="ORF">WIS52_28220</name>
</gene>
<proteinExistence type="predicted"/>
<dbReference type="PANTHER" id="PTHR30354">
    <property type="entry name" value="GNT FAMILY GLUCONATE TRANSPORTER"/>
    <property type="match status" value="1"/>
</dbReference>
<feature type="transmembrane region" description="Helical" evidence="2">
    <location>
        <begin position="299"/>
        <end position="318"/>
    </location>
</feature>
<keyword evidence="2" id="KW-0812">Transmembrane</keyword>
<dbReference type="EMBL" id="JBEDNQ010000014">
    <property type="protein sequence ID" value="MEQ3554370.1"/>
    <property type="molecule type" value="Genomic_DNA"/>
</dbReference>